<dbReference type="EMBL" id="JAUSTN010000005">
    <property type="protein sequence ID" value="MDQ0275109.1"/>
    <property type="molecule type" value="Genomic_DNA"/>
</dbReference>
<name>A0ABU0AV12_9FIRM</name>
<dbReference type="PANTHER" id="PTHR35936">
    <property type="entry name" value="MEMBRANE-BOUND LYTIC MUREIN TRANSGLYCOSYLASE F"/>
    <property type="match status" value="1"/>
</dbReference>
<dbReference type="SMART" id="SM00062">
    <property type="entry name" value="PBPb"/>
    <property type="match status" value="1"/>
</dbReference>
<feature type="domain" description="Solute-binding protein family 3/N-terminal" evidence="2">
    <location>
        <begin position="34"/>
        <end position="274"/>
    </location>
</feature>
<dbReference type="Gene3D" id="3.40.190.10">
    <property type="entry name" value="Periplasmic binding protein-like II"/>
    <property type="match status" value="2"/>
</dbReference>
<keyword evidence="1" id="KW-0732">Signal</keyword>
<evidence type="ECO:0000313" key="4">
    <source>
        <dbReference type="Proteomes" id="UP001236559"/>
    </source>
</evidence>
<proteinExistence type="predicted"/>
<reference evidence="3 4" key="1">
    <citation type="submission" date="2023-07" db="EMBL/GenBank/DDBJ databases">
        <title>Genomic Encyclopedia of Type Strains, Phase IV (KMG-IV): sequencing the most valuable type-strain genomes for metagenomic binning, comparative biology and taxonomic classification.</title>
        <authorList>
            <person name="Goeker M."/>
        </authorList>
    </citation>
    <scope>NUCLEOTIDE SEQUENCE [LARGE SCALE GENOMIC DNA]</scope>
    <source>
        <strain evidence="3 4">DSM 22616</strain>
    </source>
</reference>
<dbReference type="PANTHER" id="PTHR35936:SF17">
    <property type="entry name" value="ARGININE-BINDING EXTRACELLULAR PROTEIN ARTP"/>
    <property type="match status" value="1"/>
</dbReference>
<accession>A0ABU0AV12</accession>
<organism evidence="3 4">
    <name type="scientific">Peptoniphilus koenoeneniae</name>
    <dbReference type="NCBI Taxonomy" id="507751"/>
    <lineage>
        <taxon>Bacteria</taxon>
        <taxon>Bacillati</taxon>
        <taxon>Bacillota</taxon>
        <taxon>Tissierellia</taxon>
        <taxon>Tissierellales</taxon>
        <taxon>Peptoniphilaceae</taxon>
        <taxon>Peptoniphilus</taxon>
    </lineage>
</organism>
<dbReference type="Pfam" id="PF00497">
    <property type="entry name" value="SBP_bac_3"/>
    <property type="match status" value="1"/>
</dbReference>
<dbReference type="PROSITE" id="PS51257">
    <property type="entry name" value="PROKAR_LIPOPROTEIN"/>
    <property type="match status" value="1"/>
</dbReference>
<keyword evidence="4" id="KW-1185">Reference proteome</keyword>
<protein>
    <submittedName>
        <fullName evidence="3">ABC-type amino acid transport substrate-binding protein</fullName>
    </submittedName>
</protein>
<evidence type="ECO:0000259" key="2">
    <source>
        <dbReference type="SMART" id="SM00062"/>
    </source>
</evidence>
<dbReference type="RefSeq" id="WP_023056000.1">
    <property type="nucleotide sequence ID" value="NZ_JAUSTN010000005.1"/>
</dbReference>
<sequence>MKKLISILLVSIMILTSCGSKDSQQAKEKKDSETFTVGMEAMYAPYNWTQTDDKNGAVPIADTKEFANGYDVQIAKKIADSLGKKLVIQKMEWSGLIPALQAGYIDAIIGGMSPTDKRREEIDFSDLYWKSDLIVVVKKDSKYKDAKSINDFAGAKLTGQLNTFHYDVLDQMPGIDKQDPIGDFSQERVALKSGIIDGYVAELPEGLSITKAVDDFTYVSFEEGKGFDVSDSDIGIAVGLKKDNTELKDKINEFLKTLTQEDRQKLMEEALSVQPISEAN</sequence>
<dbReference type="InterPro" id="IPR001638">
    <property type="entry name" value="Solute-binding_3/MltF_N"/>
</dbReference>
<dbReference type="Proteomes" id="UP001236559">
    <property type="component" value="Unassembled WGS sequence"/>
</dbReference>
<gene>
    <name evidence="3" type="ORF">J2S72_001133</name>
</gene>
<evidence type="ECO:0000256" key="1">
    <source>
        <dbReference type="ARBA" id="ARBA00022729"/>
    </source>
</evidence>
<evidence type="ECO:0000313" key="3">
    <source>
        <dbReference type="EMBL" id="MDQ0275109.1"/>
    </source>
</evidence>
<dbReference type="SUPFAM" id="SSF53850">
    <property type="entry name" value="Periplasmic binding protein-like II"/>
    <property type="match status" value="1"/>
</dbReference>
<comment type="caution">
    <text evidence="3">The sequence shown here is derived from an EMBL/GenBank/DDBJ whole genome shotgun (WGS) entry which is preliminary data.</text>
</comment>